<name>A0A2U3E3V1_PURLI</name>
<dbReference type="Proteomes" id="UP000245956">
    <property type="component" value="Unassembled WGS sequence"/>
</dbReference>
<comment type="caution">
    <text evidence="2">The sequence shown here is derived from an EMBL/GenBank/DDBJ whole genome shotgun (WGS) entry which is preliminary data.</text>
</comment>
<gene>
    <name evidence="2" type="ORF">PCL_00838</name>
</gene>
<evidence type="ECO:0000313" key="2">
    <source>
        <dbReference type="EMBL" id="PWI69191.1"/>
    </source>
</evidence>
<dbReference type="EMBL" id="LCWV01000012">
    <property type="protein sequence ID" value="PWI69191.1"/>
    <property type="molecule type" value="Genomic_DNA"/>
</dbReference>
<feature type="compositionally biased region" description="Low complexity" evidence="1">
    <location>
        <begin position="11"/>
        <end position="25"/>
    </location>
</feature>
<feature type="region of interest" description="Disordered" evidence="1">
    <location>
        <begin position="1"/>
        <end position="81"/>
    </location>
</feature>
<dbReference type="AlphaFoldDB" id="A0A2U3E3V1"/>
<evidence type="ECO:0000313" key="3">
    <source>
        <dbReference type="Proteomes" id="UP000245956"/>
    </source>
</evidence>
<sequence length="108" mass="11538">MAAESNGILGSPVSSQSSPQPASQSTPRRAIAGSIAPDRSRRTWFHPPPHLAVSWSAEDEQDESAPGGAQPESDPGPPHRAALVHEQYVTAAQPCVDYREIVTLRNDT</sequence>
<reference evidence="2 3" key="1">
    <citation type="journal article" date="2016" name="Front. Microbiol.">
        <title>Genome and transcriptome sequences reveal the specific parasitism of the nematophagous Purpureocillium lilacinum 36-1.</title>
        <authorList>
            <person name="Xie J."/>
            <person name="Li S."/>
            <person name="Mo C."/>
            <person name="Xiao X."/>
            <person name="Peng D."/>
            <person name="Wang G."/>
            <person name="Xiao Y."/>
        </authorList>
    </citation>
    <scope>NUCLEOTIDE SEQUENCE [LARGE SCALE GENOMIC DNA]</scope>
    <source>
        <strain evidence="2 3">36-1</strain>
    </source>
</reference>
<protein>
    <submittedName>
        <fullName evidence="2">Uncharacterized protein</fullName>
    </submittedName>
</protein>
<proteinExistence type="predicted"/>
<organism evidence="2 3">
    <name type="scientific">Purpureocillium lilacinum</name>
    <name type="common">Paecilomyces lilacinus</name>
    <dbReference type="NCBI Taxonomy" id="33203"/>
    <lineage>
        <taxon>Eukaryota</taxon>
        <taxon>Fungi</taxon>
        <taxon>Dikarya</taxon>
        <taxon>Ascomycota</taxon>
        <taxon>Pezizomycotina</taxon>
        <taxon>Sordariomycetes</taxon>
        <taxon>Hypocreomycetidae</taxon>
        <taxon>Hypocreales</taxon>
        <taxon>Ophiocordycipitaceae</taxon>
        <taxon>Purpureocillium</taxon>
    </lineage>
</organism>
<evidence type="ECO:0000256" key="1">
    <source>
        <dbReference type="SAM" id="MobiDB-lite"/>
    </source>
</evidence>
<accession>A0A2U3E3V1</accession>